<dbReference type="GO" id="GO:0004867">
    <property type="term" value="F:serine-type endopeptidase inhibitor activity"/>
    <property type="evidence" value="ECO:0007669"/>
    <property type="project" value="UniProtKB-KW"/>
</dbReference>
<dbReference type="InterPro" id="IPR042178">
    <property type="entry name" value="Serpin_sf_1"/>
</dbReference>
<comment type="subcellular location">
    <subcellularLocation>
        <location evidence="1">Secreted</location>
    </subcellularLocation>
</comment>
<comment type="similarity">
    <text evidence="2 11">Belongs to the serpin family.</text>
</comment>
<evidence type="ECO:0000256" key="11">
    <source>
        <dbReference type="RuleBase" id="RU000411"/>
    </source>
</evidence>
<evidence type="ECO:0000256" key="6">
    <source>
        <dbReference type="ARBA" id="ARBA00022729"/>
    </source>
</evidence>
<dbReference type="FunFam" id="3.30.497.10:FF:000013">
    <property type="entry name" value="Serpin family G member 1"/>
    <property type="match status" value="1"/>
</dbReference>
<dbReference type="PANTHER" id="PTHR11461:SF159">
    <property type="entry name" value="PLASMA PROTEASE C1 INHIBITOR"/>
    <property type="match status" value="1"/>
</dbReference>
<feature type="domain" description="Serpin" evidence="14">
    <location>
        <begin position="211"/>
        <end position="557"/>
    </location>
</feature>
<dbReference type="SUPFAM" id="SSF56574">
    <property type="entry name" value="Serpins"/>
    <property type="match status" value="1"/>
</dbReference>
<keyword evidence="3" id="KW-0964">Secreted</keyword>
<keyword evidence="5" id="KW-0356">Hemostasis</keyword>
<keyword evidence="9" id="KW-0325">Glycoprotein</keyword>
<reference evidence="15" key="1">
    <citation type="submission" date="2012-11" db="EMBL/GenBank/DDBJ databases">
        <title>The Vampirome: Transcriptome and Proteome Analysis of the Submandibular and Accessory Glands of the Vampire Bat and Vector of Human Rabies, Desmodus rotundus.</title>
        <authorList>
            <person name="Francischetti I.M.B."/>
            <person name="Assumpcao T.C.F."/>
            <person name="Ma D."/>
            <person name="Vicente E.C."/>
            <person name="Ribeiro J.M.C."/>
        </authorList>
    </citation>
    <scope>NUCLEOTIDE SEQUENCE</scope>
    <source>
        <tissue evidence="15">Salivary gland</tissue>
    </source>
</reference>
<dbReference type="InterPro" id="IPR042185">
    <property type="entry name" value="Serpin_sf_2"/>
</dbReference>
<keyword evidence="6 13" id="KW-0732">Signal</keyword>
<dbReference type="GO" id="GO:0008233">
    <property type="term" value="F:peptidase activity"/>
    <property type="evidence" value="ECO:0007669"/>
    <property type="project" value="UniProtKB-KW"/>
</dbReference>
<evidence type="ECO:0000259" key="14">
    <source>
        <dbReference type="SMART" id="SM00093"/>
    </source>
</evidence>
<feature type="signal peptide" evidence="13">
    <location>
        <begin position="1"/>
        <end position="21"/>
    </location>
</feature>
<evidence type="ECO:0000256" key="5">
    <source>
        <dbReference type="ARBA" id="ARBA00022696"/>
    </source>
</evidence>
<dbReference type="GO" id="GO:0042730">
    <property type="term" value="P:fibrinolysis"/>
    <property type="evidence" value="ECO:0007669"/>
    <property type="project" value="UniProtKB-KW"/>
</dbReference>
<dbReference type="PROSITE" id="PS00284">
    <property type="entry name" value="SERPIN"/>
    <property type="match status" value="1"/>
</dbReference>
<evidence type="ECO:0000256" key="4">
    <source>
        <dbReference type="ARBA" id="ARBA00022690"/>
    </source>
</evidence>
<proteinExistence type="evidence at transcript level"/>
<evidence type="ECO:0000256" key="2">
    <source>
        <dbReference type="ARBA" id="ARBA00009500"/>
    </source>
</evidence>
<dbReference type="InterPro" id="IPR023796">
    <property type="entry name" value="Serpin_dom"/>
</dbReference>
<keyword evidence="4" id="KW-0646">Protease inhibitor</keyword>
<dbReference type="InterPro" id="IPR000215">
    <property type="entry name" value="Serpin_fam"/>
</dbReference>
<dbReference type="PANTHER" id="PTHR11461">
    <property type="entry name" value="SERINE PROTEASE INHIBITOR, SERPIN"/>
    <property type="match status" value="1"/>
</dbReference>
<dbReference type="InterPro" id="IPR023795">
    <property type="entry name" value="Serpin_CS"/>
</dbReference>
<dbReference type="GO" id="GO:0005615">
    <property type="term" value="C:extracellular space"/>
    <property type="evidence" value="ECO:0007669"/>
    <property type="project" value="InterPro"/>
</dbReference>
<evidence type="ECO:0000256" key="13">
    <source>
        <dbReference type="SAM" id="SignalP"/>
    </source>
</evidence>
<dbReference type="GO" id="GO:0006508">
    <property type="term" value="P:proteolysis"/>
    <property type="evidence" value="ECO:0007669"/>
    <property type="project" value="UniProtKB-KW"/>
</dbReference>
<dbReference type="Gene3D" id="2.30.39.10">
    <property type="entry name" value="Alpha-1-antitrypsin, domain 1"/>
    <property type="match status" value="1"/>
</dbReference>
<dbReference type="InterPro" id="IPR036186">
    <property type="entry name" value="Serpin_sf"/>
</dbReference>
<dbReference type="EMBL" id="GABZ01005314">
    <property type="protein sequence ID" value="JAA48211.1"/>
    <property type="molecule type" value="mRNA"/>
</dbReference>
<feature type="compositionally biased region" description="Basic and acidic residues" evidence="12">
    <location>
        <begin position="40"/>
        <end position="52"/>
    </location>
</feature>
<protein>
    <submittedName>
        <fullName evidence="15">Putative plasma protease c1 inhibitor</fullName>
    </submittedName>
</protein>
<evidence type="ECO:0000313" key="15">
    <source>
        <dbReference type="EMBL" id="JAA48211.1"/>
    </source>
</evidence>
<evidence type="ECO:0000256" key="1">
    <source>
        <dbReference type="ARBA" id="ARBA00004613"/>
    </source>
</evidence>
<dbReference type="Pfam" id="PF00079">
    <property type="entry name" value="Serpin"/>
    <property type="match status" value="1"/>
</dbReference>
<dbReference type="MEROPS" id="I04.024"/>
<organism evidence="15">
    <name type="scientific">Desmodus rotundus</name>
    <name type="common">Vampire bat</name>
    <dbReference type="NCBI Taxonomy" id="9430"/>
    <lineage>
        <taxon>Eukaryota</taxon>
        <taxon>Metazoa</taxon>
        <taxon>Chordata</taxon>
        <taxon>Craniata</taxon>
        <taxon>Vertebrata</taxon>
        <taxon>Euteleostomi</taxon>
        <taxon>Mammalia</taxon>
        <taxon>Eutheria</taxon>
        <taxon>Laurasiatheria</taxon>
        <taxon>Chiroptera</taxon>
        <taxon>Yangochiroptera</taxon>
        <taxon>Phyllostomidae</taxon>
        <taxon>Desmodontinae</taxon>
        <taxon>Desmodus</taxon>
    </lineage>
</organism>
<keyword evidence="15" id="KW-0378">Hydrolase</keyword>
<dbReference type="SMART" id="SM00093">
    <property type="entry name" value="SERPIN"/>
    <property type="match status" value="1"/>
</dbReference>
<feature type="region of interest" description="Disordered" evidence="12">
    <location>
        <begin position="156"/>
        <end position="199"/>
    </location>
</feature>
<evidence type="ECO:0000256" key="8">
    <source>
        <dbReference type="ARBA" id="ARBA00023084"/>
    </source>
</evidence>
<feature type="region of interest" description="Disordered" evidence="12">
    <location>
        <begin position="20"/>
        <end position="117"/>
    </location>
</feature>
<name>K9IYM3_DESRO</name>
<dbReference type="AlphaFoldDB" id="K9IYM3"/>
<feature type="chain" id="PRO_5003931520" evidence="13">
    <location>
        <begin position="22"/>
        <end position="559"/>
    </location>
</feature>
<sequence>MASRLTPLTLLLLLLLAGGKASSDPKGTDHSPADPDSLPEEGKRDTLKKGIPEKQPIQPTGGEEILEEEVPEKQPIQPTGGEEILEEEVPENQPIQPTRGKEILEEEVPENQPIQPIGGEEILEEEVPENQPIQPTMGSSPTPTTDSAILIANSTLQSTSQPGIESTTEPTLPTTQPTTGPLCPDPDTYCPDSENPSSRTTLQQALVDFSLKLYHAFSSVKKPESNMVFSPFSVASLLTQVLLGAGGSTKKNLETVLSYPSDFACAHQALKAYASKGFTSASQIFHSPDLAIRDAFVNASQNVYGSPRILGNDSDANLDLINTWVAEKTNHKIKQLLDSLPSDTRLILLNAIYLSAKWKIPFDRSKTKKEPFYLKSSVIKVPTMISKKYPVAHFSDPTLKARVGQLQLSNNLSMVILIPQNMKHSLRDVEKALSPTVFKAIMNKLEVTKFQSGFVSMPRFKLKSNQDMLAIMENLEFYDFSYDLNLCRLTEDPDLQVSAVQHQAVLELTETGVEAAAASAISVARSLLVFEVQQPFLFLIWDQQQRFPIFMGRVYDPST</sequence>
<feature type="compositionally biased region" description="Polar residues" evidence="12">
    <location>
        <begin position="156"/>
        <end position="166"/>
    </location>
</feature>
<dbReference type="Gene3D" id="3.30.497.10">
    <property type="entry name" value="Antithrombin, subunit I, domain 2"/>
    <property type="match status" value="1"/>
</dbReference>
<evidence type="ECO:0000256" key="9">
    <source>
        <dbReference type="ARBA" id="ARBA00023180"/>
    </source>
</evidence>
<evidence type="ECO:0000256" key="7">
    <source>
        <dbReference type="ARBA" id="ARBA00022900"/>
    </source>
</evidence>
<evidence type="ECO:0000256" key="3">
    <source>
        <dbReference type="ARBA" id="ARBA00022525"/>
    </source>
</evidence>
<keyword evidence="15" id="KW-0645">Protease</keyword>
<dbReference type="GO" id="GO:0007596">
    <property type="term" value="P:blood coagulation"/>
    <property type="evidence" value="ECO:0007669"/>
    <property type="project" value="UniProtKB-KW"/>
</dbReference>
<accession>K9IYM3</accession>
<keyword evidence="10" id="KW-0280">Fibrinolysis</keyword>
<evidence type="ECO:0000256" key="10">
    <source>
        <dbReference type="ARBA" id="ARBA00023281"/>
    </source>
</evidence>
<evidence type="ECO:0000256" key="12">
    <source>
        <dbReference type="SAM" id="MobiDB-lite"/>
    </source>
</evidence>
<keyword evidence="8" id="KW-0094">Blood coagulation</keyword>
<keyword evidence="7" id="KW-0722">Serine protease inhibitor</keyword>
<feature type="compositionally biased region" description="Low complexity" evidence="12">
    <location>
        <begin position="167"/>
        <end position="182"/>
    </location>
</feature>